<dbReference type="STRING" id="195913.SAMN04488004_101229"/>
<dbReference type="OrthoDB" id="9816387at2"/>
<dbReference type="Pfam" id="PF10099">
    <property type="entry name" value="RskA_C"/>
    <property type="match status" value="1"/>
</dbReference>
<dbReference type="InterPro" id="IPR018764">
    <property type="entry name" value="RskA_C"/>
</dbReference>
<evidence type="ECO:0000313" key="3">
    <source>
        <dbReference type="EMBL" id="SFK73295.1"/>
    </source>
</evidence>
<feature type="domain" description="Anti-sigma K factor RskA C-terminal" evidence="2">
    <location>
        <begin position="106"/>
        <end position="229"/>
    </location>
</feature>
<evidence type="ECO:0000256" key="1">
    <source>
        <dbReference type="SAM" id="Phobius"/>
    </source>
</evidence>
<dbReference type="RefSeq" id="WP_090184369.1">
    <property type="nucleotide sequence ID" value="NZ_FOTF01000001.1"/>
</dbReference>
<evidence type="ECO:0000259" key="2">
    <source>
        <dbReference type="Pfam" id="PF10099"/>
    </source>
</evidence>
<feature type="transmembrane region" description="Helical" evidence="1">
    <location>
        <begin position="97"/>
        <end position="119"/>
    </location>
</feature>
<keyword evidence="1" id="KW-0472">Membrane</keyword>
<gene>
    <name evidence="3" type="ORF">SAMN04488004_101229</name>
</gene>
<dbReference type="Proteomes" id="UP000199550">
    <property type="component" value="Unassembled WGS sequence"/>
</dbReference>
<dbReference type="PANTHER" id="PTHR37461">
    <property type="entry name" value="ANTI-SIGMA-K FACTOR RSKA"/>
    <property type="match status" value="1"/>
</dbReference>
<evidence type="ECO:0000313" key="4">
    <source>
        <dbReference type="Proteomes" id="UP000199550"/>
    </source>
</evidence>
<name>A0A1I4BXC5_9RHOB</name>
<organism evidence="3 4">
    <name type="scientific">Loktanella salsilacus</name>
    <dbReference type="NCBI Taxonomy" id="195913"/>
    <lineage>
        <taxon>Bacteria</taxon>
        <taxon>Pseudomonadati</taxon>
        <taxon>Pseudomonadota</taxon>
        <taxon>Alphaproteobacteria</taxon>
        <taxon>Rhodobacterales</taxon>
        <taxon>Roseobacteraceae</taxon>
        <taxon>Loktanella</taxon>
    </lineage>
</organism>
<sequence length="238" mass="24480">MTDEIEKEDESALTAEYILGLLSPAEAQAYEDVLSVDPDLRAEYAFQTDRIVALTDDIAPVTPPPHVLKRIKETLFHEGAPARSGAGVQSWLQRLGLLPAIGGGLLAALAVLWIVTAIVPPSSGPVSGATYIAQIASADESLVVDASYDSANGNLVVNRAVGDPRPGRALELWLIAGDNPPISLGVLPADRSGRVPVSPDLALSLAGGTLAISDEPLGGSPEAGPTGDVLAVGQIVDA</sequence>
<dbReference type="EMBL" id="FOTF01000001">
    <property type="protein sequence ID" value="SFK73295.1"/>
    <property type="molecule type" value="Genomic_DNA"/>
</dbReference>
<protein>
    <submittedName>
        <fullName evidence="3">Anti-sigma-K factor RskA</fullName>
    </submittedName>
</protein>
<dbReference type="GO" id="GO:0006417">
    <property type="term" value="P:regulation of translation"/>
    <property type="evidence" value="ECO:0007669"/>
    <property type="project" value="TreeGrafter"/>
</dbReference>
<reference evidence="3 4" key="1">
    <citation type="submission" date="2016-10" db="EMBL/GenBank/DDBJ databases">
        <authorList>
            <person name="de Groot N.N."/>
        </authorList>
    </citation>
    <scope>NUCLEOTIDE SEQUENCE [LARGE SCALE GENOMIC DNA]</scope>
    <source>
        <strain evidence="3 4">DSM 16199</strain>
    </source>
</reference>
<keyword evidence="1" id="KW-0812">Transmembrane</keyword>
<proteinExistence type="predicted"/>
<dbReference type="GO" id="GO:0016989">
    <property type="term" value="F:sigma factor antagonist activity"/>
    <property type="evidence" value="ECO:0007669"/>
    <property type="project" value="TreeGrafter"/>
</dbReference>
<keyword evidence="4" id="KW-1185">Reference proteome</keyword>
<dbReference type="GO" id="GO:0005886">
    <property type="term" value="C:plasma membrane"/>
    <property type="evidence" value="ECO:0007669"/>
    <property type="project" value="InterPro"/>
</dbReference>
<dbReference type="PANTHER" id="PTHR37461:SF1">
    <property type="entry name" value="ANTI-SIGMA-K FACTOR RSKA"/>
    <property type="match status" value="1"/>
</dbReference>
<dbReference type="AlphaFoldDB" id="A0A1I4BXC5"/>
<dbReference type="InterPro" id="IPR051474">
    <property type="entry name" value="Anti-sigma-K/W_factor"/>
</dbReference>
<accession>A0A1I4BXC5</accession>
<keyword evidence="1" id="KW-1133">Transmembrane helix</keyword>